<name>T2JC09_CROWT</name>
<accession>T2JC09</accession>
<dbReference type="EMBL" id="CAQM01000573">
    <property type="protein sequence ID" value="CCQ62755.1"/>
    <property type="molecule type" value="Genomic_DNA"/>
</dbReference>
<keyword evidence="1" id="KW-0808">Transferase</keyword>
<dbReference type="PANTHER" id="PTHR21485">
    <property type="entry name" value="HAD SUPERFAMILY MEMBERS CMAS AND KDSC"/>
    <property type="match status" value="1"/>
</dbReference>
<protein>
    <submittedName>
        <fullName evidence="1">N-Acetylneuraminate cytidylyltransferase</fullName>
        <ecNumber evidence="1">2.7.7.43</ecNumber>
    </submittedName>
</protein>
<evidence type="ECO:0000313" key="2">
    <source>
        <dbReference type="Proteomes" id="UP000018198"/>
    </source>
</evidence>
<dbReference type="Proteomes" id="UP000018198">
    <property type="component" value="Unassembled WGS sequence"/>
</dbReference>
<dbReference type="SUPFAM" id="SSF53448">
    <property type="entry name" value="Nucleotide-diphospho-sugar transferases"/>
    <property type="match status" value="1"/>
</dbReference>
<dbReference type="InterPro" id="IPR050793">
    <property type="entry name" value="CMP-NeuNAc_synthase"/>
</dbReference>
<reference evidence="1 2" key="2">
    <citation type="submission" date="2013-09" db="EMBL/GenBank/DDBJ databases">
        <title>Whole genome comparison of six Crocosphaera watsonii strains with differing phenotypes.</title>
        <authorList>
            <person name="Bench S.R."/>
            <person name="Heller P."/>
            <person name="Frank I."/>
            <person name="Arciniega M."/>
            <person name="Shilova I.N."/>
            <person name="Zehr J.P."/>
        </authorList>
    </citation>
    <scope>NUCLEOTIDE SEQUENCE [LARGE SCALE GENOMIC DNA]</scope>
    <source>
        <strain evidence="1 2">WH 0401</strain>
    </source>
</reference>
<sequence>MVFLQCTSPIRTGAEIDQAIAKLKAEEGDSRVSVSPSHRFLWEEVNGVAKSINYDYRHRPRRQDMNPPICGKWLYLCV</sequence>
<organism evidence="1 2">
    <name type="scientific">Crocosphaera watsonii WH 0401</name>
    <dbReference type="NCBI Taxonomy" id="555881"/>
    <lineage>
        <taxon>Bacteria</taxon>
        <taxon>Bacillati</taxon>
        <taxon>Cyanobacteriota</taxon>
        <taxon>Cyanophyceae</taxon>
        <taxon>Oscillatoriophycideae</taxon>
        <taxon>Chroococcales</taxon>
        <taxon>Aphanothecaceae</taxon>
        <taxon>Crocosphaera</taxon>
    </lineage>
</organism>
<dbReference type="AlphaFoldDB" id="T2JC09"/>
<evidence type="ECO:0000313" key="1">
    <source>
        <dbReference type="EMBL" id="CCQ62755.1"/>
    </source>
</evidence>
<dbReference type="EC" id="2.7.7.43" evidence="1"/>
<dbReference type="GO" id="GO:0008781">
    <property type="term" value="F:N-acylneuraminate cytidylyltransferase activity"/>
    <property type="evidence" value="ECO:0007669"/>
    <property type="project" value="UniProtKB-EC"/>
</dbReference>
<comment type="caution">
    <text evidence="1">The sequence shown here is derived from an EMBL/GenBank/DDBJ whole genome shotgun (WGS) entry which is preliminary data.</text>
</comment>
<dbReference type="PANTHER" id="PTHR21485:SF3">
    <property type="entry name" value="N-ACYLNEURAMINATE CYTIDYLYLTRANSFERASE"/>
    <property type="match status" value="1"/>
</dbReference>
<keyword evidence="1" id="KW-0548">Nucleotidyltransferase</keyword>
<dbReference type="InterPro" id="IPR029044">
    <property type="entry name" value="Nucleotide-diphossugar_trans"/>
</dbReference>
<reference evidence="1 2" key="1">
    <citation type="submission" date="2013-01" db="EMBL/GenBank/DDBJ databases">
        <authorList>
            <person name="Bench S."/>
        </authorList>
    </citation>
    <scope>NUCLEOTIDE SEQUENCE [LARGE SCALE GENOMIC DNA]</scope>
    <source>
        <strain evidence="1 2">WH 0401</strain>
    </source>
</reference>
<dbReference type="Gene3D" id="3.90.550.10">
    <property type="entry name" value="Spore Coat Polysaccharide Biosynthesis Protein SpsA, Chain A"/>
    <property type="match status" value="1"/>
</dbReference>
<proteinExistence type="predicted"/>
<gene>
    <name evidence="1" type="ORF">CWATWH0401_2339</name>
</gene>